<feature type="compositionally biased region" description="Basic residues" evidence="2">
    <location>
        <begin position="3111"/>
        <end position="3122"/>
    </location>
</feature>
<feature type="region of interest" description="Disordered" evidence="2">
    <location>
        <begin position="3948"/>
        <end position="4133"/>
    </location>
</feature>
<feature type="compositionally biased region" description="Basic residues" evidence="2">
    <location>
        <begin position="4651"/>
        <end position="4661"/>
    </location>
</feature>
<proteinExistence type="predicted"/>
<feature type="compositionally biased region" description="Basic residues" evidence="2">
    <location>
        <begin position="5852"/>
        <end position="5863"/>
    </location>
</feature>
<feature type="compositionally biased region" description="Basic and acidic residues" evidence="2">
    <location>
        <begin position="5983"/>
        <end position="5993"/>
    </location>
</feature>
<comment type="caution">
    <text evidence="3">The sequence shown here is derived from an EMBL/GenBank/DDBJ whole genome shotgun (WGS) entry which is preliminary data.</text>
</comment>
<feature type="compositionally biased region" description="Basic and acidic residues" evidence="2">
    <location>
        <begin position="4947"/>
        <end position="4956"/>
    </location>
</feature>
<feature type="compositionally biased region" description="Basic residues" evidence="2">
    <location>
        <begin position="4741"/>
        <end position="4752"/>
    </location>
</feature>
<feature type="region of interest" description="Disordered" evidence="2">
    <location>
        <begin position="709"/>
        <end position="784"/>
    </location>
</feature>
<feature type="compositionally biased region" description="Low complexity" evidence="2">
    <location>
        <begin position="6911"/>
        <end position="6929"/>
    </location>
</feature>
<feature type="compositionally biased region" description="Basic and acidic residues" evidence="2">
    <location>
        <begin position="5556"/>
        <end position="5567"/>
    </location>
</feature>
<feature type="coiled-coil region" evidence="1">
    <location>
        <begin position="7039"/>
        <end position="7093"/>
    </location>
</feature>
<feature type="compositionally biased region" description="Low complexity" evidence="2">
    <location>
        <begin position="888"/>
        <end position="908"/>
    </location>
</feature>
<feature type="compositionally biased region" description="Polar residues" evidence="2">
    <location>
        <begin position="2165"/>
        <end position="2180"/>
    </location>
</feature>
<feature type="region of interest" description="Disordered" evidence="2">
    <location>
        <begin position="645"/>
        <end position="681"/>
    </location>
</feature>
<feature type="compositionally biased region" description="Basic residues" evidence="2">
    <location>
        <begin position="4834"/>
        <end position="4845"/>
    </location>
</feature>
<feature type="compositionally biased region" description="Basic and acidic residues" evidence="2">
    <location>
        <begin position="60"/>
        <end position="89"/>
    </location>
</feature>
<feature type="compositionally biased region" description="Basic residues" evidence="2">
    <location>
        <begin position="3597"/>
        <end position="3607"/>
    </location>
</feature>
<feature type="region of interest" description="Disordered" evidence="2">
    <location>
        <begin position="3212"/>
        <end position="3236"/>
    </location>
</feature>
<feature type="region of interest" description="Disordered" evidence="2">
    <location>
        <begin position="3352"/>
        <end position="3520"/>
    </location>
</feature>
<feature type="compositionally biased region" description="Basic and acidic residues" evidence="2">
    <location>
        <begin position="6518"/>
        <end position="6534"/>
    </location>
</feature>
<feature type="compositionally biased region" description="Basic and acidic residues" evidence="2">
    <location>
        <begin position="2520"/>
        <end position="2531"/>
    </location>
</feature>
<dbReference type="PANTHER" id="PTHR40641:SF2">
    <property type="entry name" value="INVOLUCRIN REPEAT PROTEIN"/>
    <property type="match status" value="1"/>
</dbReference>
<feature type="compositionally biased region" description="Basic residues" evidence="2">
    <location>
        <begin position="6787"/>
        <end position="6796"/>
    </location>
</feature>
<evidence type="ECO:0000256" key="1">
    <source>
        <dbReference type="SAM" id="Coils"/>
    </source>
</evidence>
<feature type="compositionally biased region" description="Basic residues" evidence="2">
    <location>
        <begin position="2105"/>
        <end position="2114"/>
    </location>
</feature>
<feature type="compositionally biased region" description="Basic and acidic residues" evidence="2">
    <location>
        <begin position="3214"/>
        <end position="3223"/>
    </location>
</feature>
<feature type="compositionally biased region" description="Low complexity" evidence="2">
    <location>
        <begin position="2455"/>
        <end position="2466"/>
    </location>
</feature>
<feature type="compositionally biased region" description="Polar residues" evidence="2">
    <location>
        <begin position="4375"/>
        <end position="4394"/>
    </location>
</feature>
<feature type="compositionally biased region" description="Basic and acidic residues" evidence="2">
    <location>
        <begin position="4454"/>
        <end position="4463"/>
    </location>
</feature>
<feature type="compositionally biased region" description="Basic and acidic residues" evidence="2">
    <location>
        <begin position="2604"/>
        <end position="2626"/>
    </location>
</feature>
<dbReference type="PANTHER" id="PTHR40641">
    <property type="entry name" value="INVOLUCRIN REPEAT PROTEIN (AFU_ORTHOLOGUE AFUA_2G08060)"/>
    <property type="match status" value="1"/>
</dbReference>
<feature type="compositionally biased region" description="Basic and acidic residues" evidence="2">
    <location>
        <begin position="3418"/>
        <end position="3432"/>
    </location>
</feature>
<feature type="compositionally biased region" description="Basic and acidic residues" evidence="2">
    <location>
        <begin position="828"/>
        <end position="839"/>
    </location>
</feature>
<feature type="compositionally biased region" description="Basic and acidic residues" evidence="2">
    <location>
        <begin position="6475"/>
        <end position="6486"/>
    </location>
</feature>
<feature type="compositionally biased region" description="Polar residues" evidence="2">
    <location>
        <begin position="1076"/>
        <end position="1086"/>
    </location>
</feature>
<feature type="region of interest" description="Disordered" evidence="2">
    <location>
        <begin position="3533"/>
        <end position="3926"/>
    </location>
</feature>
<feature type="compositionally biased region" description="Basic and acidic residues" evidence="2">
    <location>
        <begin position="9"/>
        <end position="20"/>
    </location>
</feature>
<dbReference type="EMBL" id="PNEN01001757">
    <property type="protein sequence ID" value="PPJ51353.1"/>
    <property type="molecule type" value="Genomic_DNA"/>
</dbReference>
<feature type="compositionally biased region" description="Polar residues" evidence="2">
    <location>
        <begin position="3548"/>
        <end position="3557"/>
    </location>
</feature>
<feature type="region of interest" description="Disordered" evidence="2">
    <location>
        <begin position="6091"/>
        <end position="6217"/>
    </location>
</feature>
<dbReference type="OrthoDB" id="5365701at2759"/>
<feature type="region of interest" description="Disordered" evidence="2">
    <location>
        <begin position="1658"/>
        <end position="1764"/>
    </location>
</feature>
<feature type="compositionally biased region" description="Polar residues" evidence="2">
    <location>
        <begin position="5367"/>
        <end position="5376"/>
    </location>
</feature>
<feature type="compositionally biased region" description="Basic and acidic residues" evidence="2">
    <location>
        <begin position="6622"/>
        <end position="6640"/>
    </location>
</feature>
<feature type="compositionally biased region" description="Basic and acidic residues" evidence="2">
    <location>
        <begin position="166"/>
        <end position="212"/>
    </location>
</feature>
<feature type="compositionally biased region" description="Basic and acidic residues" evidence="2">
    <location>
        <begin position="3138"/>
        <end position="3154"/>
    </location>
</feature>
<feature type="compositionally biased region" description="Basic and acidic residues" evidence="2">
    <location>
        <begin position="3355"/>
        <end position="3367"/>
    </location>
</feature>
<feature type="compositionally biased region" description="Basic residues" evidence="2">
    <location>
        <begin position="5706"/>
        <end position="5717"/>
    </location>
</feature>
<feature type="compositionally biased region" description="Basic and acidic residues" evidence="2">
    <location>
        <begin position="2418"/>
        <end position="2454"/>
    </location>
</feature>
<feature type="compositionally biased region" description="Basic and acidic residues" evidence="2">
    <location>
        <begin position="2278"/>
        <end position="2295"/>
    </location>
</feature>
<feature type="compositionally biased region" description="Basic and acidic residues" evidence="2">
    <location>
        <begin position="3819"/>
        <end position="3836"/>
    </location>
</feature>
<feature type="compositionally biased region" description="Low complexity" evidence="2">
    <location>
        <begin position="365"/>
        <end position="381"/>
    </location>
</feature>
<feature type="compositionally biased region" description="Polar residues" evidence="2">
    <location>
        <begin position="6723"/>
        <end position="6746"/>
    </location>
</feature>
<feature type="compositionally biased region" description="Basic and acidic residues" evidence="2">
    <location>
        <begin position="6694"/>
        <end position="6710"/>
    </location>
</feature>
<feature type="region of interest" description="Disordered" evidence="2">
    <location>
        <begin position="525"/>
        <end position="577"/>
    </location>
</feature>
<feature type="compositionally biased region" description="Polar residues" evidence="2">
    <location>
        <begin position="6206"/>
        <end position="6217"/>
    </location>
</feature>
<feature type="compositionally biased region" description="Polar residues" evidence="2">
    <location>
        <begin position="1202"/>
        <end position="1213"/>
    </location>
</feature>
<feature type="compositionally biased region" description="Basic residues" evidence="2">
    <location>
        <begin position="4422"/>
        <end position="4432"/>
    </location>
</feature>
<name>A0A2S6BV53_9PEZI</name>
<feature type="compositionally biased region" description="Polar residues" evidence="2">
    <location>
        <begin position="5931"/>
        <end position="5940"/>
    </location>
</feature>
<feature type="compositionally biased region" description="Basic residues" evidence="2">
    <location>
        <begin position="725"/>
        <end position="740"/>
    </location>
</feature>
<organism evidence="3 4">
    <name type="scientific">Cercospora berteroae</name>
    <dbReference type="NCBI Taxonomy" id="357750"/>
    <lineage>
        <taxon>Eukaryota</taxon>
        <taxon>Fungi</taxon>
        <taxon>Dikarya</taxon>
        <taxon>Ascomycota</taxon>
        <taxon>Pezizomycotina</taxon>
        <taxon>Dothideomycetes</taxon>
        <taxon>Dothideomycetidae</taxon>
        <taxon>Mycosphaerellales</taxon>
        <taxon>Mycosphaerellaceae</taxon>
        <taxon>Cercospora</taxon>
    </lineage>
</organism>
<feature type="compositionally biased region" description="Basic and acidic residues" evidence="2">
    <location>
        <begin position="1851"/>
        <end position="1885"/>
    </location>
</feature>
<feature type="compositionally biased region" description="Acidic residues" evidence="2">
    <location>
        <begin position="976"/>
        <end position="987"/>
    </location>
</feature>
<keyword evidence="1" id="KW-0175">Coiled coil</keyword>
<feature type="compositionally biased region" description="Basic residues" evidence="2">
    <location>
        <begin position="3755"/>
        <end position="3767"/>
    </location>
</feature>
<dbReference type="InterPro" id="IPR053268">
    <property type="entry name" value="Woronin_anchor"/>
</dbReference>
<evidence type="ECO:0000313" key="3">
    <source>
        <dbReference type="EMBL" id="PPJ51353.1"/>
    </source>
</evidence>
<feature type="compositionally biased region" description="Basic and acidic residues" evidence="2">
    <location>
        <begin position="4808"/>
        <end position="4820"/>
    </location>
</feature>
<feature type="compositionally biased region" description="Basic and acidic residues" evidence="2">
    <location>
        <begin position="1712"/>
        <end position="1729"/>
    </location>
</feature>
<feature type="compositionally biased region" description="Polar residues" evidence="2">
    <location>
        <begin position="6889"/>
        <end position="6901"/>
    </location>
</feature>
<feature type="compositionally biased region" description="Basic residues" evidence="2">
    <location>
        <begin position="6344"/>
        <end position="6354"/>
    </location>
</feature>
<feature type="compositionally biased region" description="Polar residues" evidence="2">
    <location>
        <begin position="5635"/>
        <end position="5644"/>
    </location>
</feature>
<feature type="compositionally biased region" description="Basic residues" evidence="2">
    <location>
        <begin position="5306"/>
        <end position="5315"/>
    </location>
</feature>
<feature type="compositionally biased region" description="Basic residues" evidence="2">
    <location>
        <begin position="5973"/>
        <end position="5982"/>
    </location>
</feature>
<feature type="compositionally biased region" description="Low complexity" evidence="2">
    <location>
        <begin position="3721"/>
        <end position="3730"/>
    </location>
</feature>
<feature type="compositionally biased region" description="Basic and acidic residues" evidence="2">
    <location>
        <begin position="3502"/>
        <end position="3515"/>
    </location>
</feature>
<feature type="compositionally biased region" description="Basic residues" evidence="2">
    <location>
        <begin position="5620"/>
        <end position="5630"/>
    </location>
</feature>
<feature type="compositionally biased region" description="Basic and acidic residues" evidence="2">
    <location>
        <begin position="3046"/>
        <end position="3063"/>
    </location>
</feature>
<feature type="compositionally biased region" description="Low complexity" evidence="2">
    <location>
        <begin position="1463"/>
        <end position="1476"/>
    </location>
</feature>
<feature type="compositionally biased region" description="Gly residues" evidence="2">
    <location>
        <begin position="775"/>
        <end position="784"/>
    </location>
</feature>
<feature type="compositionally biased region" description="Acidic residues" evidence="2">
    <location>
        <begin position="5016"/>
        <end position="5025"/>
    </location>
</feature>
<reference evidence="4" key="1">
    <citation type="journal article" date="2017" name="bioRxiv">
        <title>Conservation of a gene cluster reveals novel cercosporin biosynthetic mechanisms and extends production to the genus Colletotrichum.</title>
        <authorList>
            <person name="de Jonge R."/>
            <person name="Ebert M.K."/>
            <person name="Huitt-Roehl C.R."/>
            <person name="Pal P."/>
            <person name="Suttle J.C."/>
            <person name="Spanner R.E."/>
            <person name="Neubauer J.D."/>
            <person name="Jurick W.M.II."/>
            <person name="Stott K.A."/>
            <person name="Secor G.A."/>
            <person name="Thomma B.P.H.J."/>
            <person name="Van de Peer Y."/>
            <person name="Townsend C.A."/>
            <person name="Bolton M.D."/>
        </authorList>
    </citation>
    <scope>NUCLEOTIDE SEQUENCE [LARGE SCALE GENOMIC DNA]</scope>
    <source>
        <strain evidence="4">CBS538.71</strain>
    </source>
</reference>
<feature type="compositionally biased region" description="Low complexity" evidence="2">
    <location>
        <begin position="3019"/>
        <end position="3030"/>
    </location>
</feature>
<feature type="compositionally biased region" description="Basic and acidic residues" evidence="2">
    <location>
        <begin position="4763"/>
        <end position="4783"/>
    </location>
</feature>
<dbReference type="Proteomes" id="UP000237631">
    <property type="component" value="Unassembled WGS sequence"/>
</dbReference>
<feature type="compositionally biased region" description="Low complexity" evidence="2">
    <location>
        <begin position="91"/>
        <end position="104"/>
    </location>
</feature>
<feature type="region of interest" description="Disordered" evidence="2">
    <location>
        <begin position="350"/>
        <end position="384"/>
    </location>
</feature>
<feature type="compositionally biased region" description="Basic residues" evidence="2">
    <location>
        <begin position="3477"/>
        <end position="3487"/>
    </location>
</feature>
<feature type="compositionally biased region" description="Basic and acidic residues" evidence="2">
    <location>
        <begin position="1376"/>
        <end position="1425"/>
    </location>
</feature>
<feature type="compositionally biased region" description="Basic and acidic residues" evidence="2">
    <location>
        <begin position="4244"/>
        <end position="4263"/>
    </location>
</feature>
<feature type="region of interest" description="Disordered" evidence="2">
    <location>
        <begin position="4232"/>
        <end position="4693"/>
    </location>
</feature>
<dbReference type="STRING" id="357750.A0A2S6BV53"/>
<feature type="compositionally biased region" description="Basic residues" evidence="2">
    <location>
        <begin position="853"/>
        <end position="864"/>
    </location>
</feature>
<gene>
    <name evidence="3" type="ORF">CBER1_10054</name>
</gene>
<feature type="compositionally biased region" description="Basic residues" evidence="2">
    <location>
        <begin position="2734"/>
        <end position="2743"/>
    </location>
</feature>
<feature type="compositionally biased region" description="Basic residues" evidence="2">
    <location>
        <begin position="5048"/>
        <end position="5057"/>
    </location>
</feature>
<feature type="compositionally biased region" description="Acidic residues" evidence="2">
    <location>
        <begin position="141"/>
        <end position="153"/>
    </location>
</feature>
<feature type="compositionally biased region" description="Polar residues" evidence="2">
    <location>
        <begin position="1102"/>
        <end position="1114"/>
    </location>
</feature>
<feature type="compositionally biased region" description="Basic and acidic residues" evidence="2">
    <location>
        <begin position="4671"/>
        <end position="4686"/>
    </location>
</feature>
<feature type="compositionally biased region" description="Low complexity" evidence="2">
    <location>
        <begin position="2901"/>
        <end position="2914"/>
    </location>
</feature>
<feature type="compositionally biased region" description="Basic residues" evidence="2">
    <location>
        <begin position="4286"/>
        <end position="4298"/>
    </location>
</feature>
<evidence type="ECO:0000256" key="2">
    <source>
        <dbReference type="SAM" id="MobiDB-lite"/>
    </source>
</evidence>
<feature type="compositionally biased region" description="Basic residues" evidence="2">
    <location>
        <begin position="3980"/>
        <end position="3989"/>
    </location>
</feature>
<feature type="compositionally biased region" description="Polar residues" evidence="2">
    <location>
        <begin position="110"/>
        <end position="125"/>
    </location>
</feature>
<feature type="compositionally biased region" description="Polar residues" evidence="2">
    <location>
        <begin position="4040"/>
        <end position="4049"/>
    </location>
</feature>
<feature type="coiled-coil region" evidence="1">
    <location>
        <begin position="7178"/>
        <end position="7205"/>
    </location>
</feature>
<feature type="region of interest" description="Disordered" evidence="2">
    <location>
        <begin position="1234"/>
        <end position="1345"/>
    </location>
</feature>
<feature type="compositionally biased region" description="Basic residues" evidence="2">
    <location>
        <begin position="3878"/>
        <end position="3888"/>
    </location>
</feature>
<feature type="region of interest" description="Disordered" evidence="2">
    <location>
        <begin position="3043"/>
        <end position="3155"/>
    </location>
</feature>
<feature type="compositionally biased region" description="Basic and acidic residues" evidence="2">
    <location>
        <begin position="5067"/>
        <end position="5076"/>
    </location>
</feature>
<feature type="compositionally biased region" description="Basic and acidic residues" evidence="2">
    <location>
        <begin position="2744"/>
        <end position="2762"/>
    </location>
</feature>
<evidence type="ECO:0000313" key="4">
    <source>
        <dbReference type="Proteomes" id="UP000237631"/>
    </source>
</evidence>
<feature type="compositionally biased region" description="Basic residues" evidence="2">
    <location>
        <begin position="6423"/>
        <end position="6437"/>
    </location>
</feature>
<feature type="compositionally biased region" description="Basic residues" evidence="2">
    <location>
        <begin position="804"/>
        <end position="818"/>
    </location>
</feature>
<feature type="compositionally biased region" description="Acidic residues" evidence="2">
    <location>
        <begin position="1559"/>
        <end position="1570"/>
    </location>
</feature>
<feature type="region of interest" description="Disordered" evidence="2">
    <location>
        <begin position="4715"/>
        <end position="5157"/>
    </location>
</feature>
<sequence length="7529" mass="814786">MWKAAFTGRSEKGGERERDTQSTSGRSEVRRKKSSRSSRGDVDDTASVMSGTSRRHRSSRHESSSRYGDDDDRVKSSSRYEDDDRDRMQDSSYYSGGPPSVYGSAMSYASPGSGSYATAPTSRVSGETRPLTASALRMLPDDDGDEDDWEDDEKTVKSERRRKTRSPSDEREKRRKSSGKEKERKRSSSRERKDKTRSEKSKDKSSSRRSEPELVTDNSRAIPAMGSFEQFPGQYGGGVMGQHQQPGYTMSGALPNVVAQSQFPGQDHPAPYEQPAPQMGISRADSYGHAADYYLDQGQSVAFQPGFRASTPNMLVNPDHHLMAASSVPVPAQDTGNGSAADFYNDATSYSAPVTPARPTAKPGKQSSSSASKPSKTSKLSRTSSGTAVAAGLAGGAGAAVVNKIGKNGRTSSSHHHSQSEYTTSSSYKSRPSDYPPTLPSMTSQSRPSRHSSDGKVYYTTASHGSNGAGASIAGSSAYGTSYENTYGTGNVPGKTTNHSNAGLYTAGAAAAGAAAYGIYQNQHKHGRNDSNTAMAGGYGGNGQGPPRSPRPAGFSGGYYPPNGNNSGGMMQQGHYHEHKGPITKLKDGLLNLISTPEDVAKMEMYTEYIGVCKHCFDPRTSAWDAPRVHHYHKRRDSFESLRRRVSKDRLQHKASYERVDKENRYYASDSSRRRREERNSGMGLAGAGLAAVGTGLAANALFNGGKNFDDTYSVKSGHRESSAVRRRSRSSSREKRRQSQHGTIRPGRDEFANVTIRRKDGTIEHRRVARSRSGSGGRKSGLGMGTAVAAGAALGAAGLAAGHRSRSSSRERRRRSGRVSSGQSEYSRYDRDDRRQSEESGGGIFGNFSPPRKQRRDSREHQKKRAGFFTFSNGSASSSNSDLAFGGSALSRKGSKASLSRRSSGRSTRGRPQRKSSDQHLAATLAGIGATAAALGAAKAGHRITKRTSRPELGARRHVKQHVVGDHRHGSPGSSDEEGWEDELPSDDASSNDGLAFGDYGGKHLSGRQSLESVASQSSAGGLGAWGWRWGGKDKKRNSRRSTSGKLPYPPSDYGSVVGPIGAGIAAGAAAGSVFDSSRPVQPNRTVYLDDTGRPLPSVDGRSSTSGASSQPLQYIDPKPVSDAGTPRQQSVSGAFGTPTRVQSMPGAFETEDPPIYRPGPGVVQHPQPMSPARPAFTQPGAEAGYTATVGATDGRPIPRRSQSSPVQSTWGQDAAMIGAGVLGAGAIIAGSALSSGRKSRDSQSNVRFGLTDEQERKENRSTRQEDKRADEERRRADRTRALKEEAERAAKESRQEEVLRAREAENRARAQARLDLEREQQRKAEEEARVLAEKRAHEERQRQWEIERLEKEAADRQAAAAAATAEFERQRLAREEAERRQAEVEREAREREEALRRQQYELAEEARREDEQRRQWDAERYAREYQASARNGSTRDHNEDPRGRRNDDADRKQSSGWTTVAAGAAAAARVGAVMADRDSKKRRQRVKSDSTDDSPVSRRPPRTSVDWNADAFAEDREAAEQAELDRQARNQYGQASRGNVERKNGYAATEIKPGGDEQGEPIMDDDIFNPDFFMQSQHSPADRARHEELARKAADKVVAERARAYSPDSRPKENYADFFADEIKDVLAKKPGEKERNIQPDSDVQVYHVEEDGVMPPFALRNDFGGKSKHAPYGVPRLNVIAPTPPPGSRTTSTKGSVPSSPLSRAADGGAERSPDSGKDSKSDRSRSISWGEDEVNVYDVQTPESFQEKDRESYITSPDLSNIGKGVAAAAGAAVVGAALHDIVVEEDDKTKTYKDQEFTTASSKKSKKDKKKSKKGSKSNPDDADSSFLDELSQKAKNSTTAYEDVPPERGTEVPYKETEFSRTRKDNERDRQNGVEETVRTPEGASSGTLPHPIYQQPFFDSVSDFSGFRAADSPGTEGAPPVRGFIEGEVKQSTPVEEKLSRIPGGFDDDENATSVGASRDAAAEETAAQVPLSKKEKKKREKEAKRASSGTFDSSEPSTPAKERDEPVVEPPLSAKEKKKREKEAKRASSASFDMEPTTIVAEPEEPAFEPPLSAKEKKKRDKEAKRVSVTFDEDPVTPVVEREAETDAWEPPLSAKERKKREKAAKKAGIDPAYSEEPTPVVESPKADTEEADEYFPSTSSKDQKASQFEDGLRRIASTQSAISMPSWSGDTVVSDVTAKPPSPELSKSEQRKADKQGKRSAFSFADVTDTILASGDVAAAAATLNDSAEESASGLSKKDKKKKRKSKLGESSYDDPRDAPSGMPGGWDTPERKSSTENVEAEKEITGDPVYDQSREIDASKSAPEPVVAPETDPGSEWFEPASSSKKNKKKGKRSSVAFDSTPQVSSPLRSQVAWDDYIGMNGGDKAESEAARSDPITVIERRTNDDTKDSRQSSTQDEYYDAGPRVSESPRDMSPEDSRSVNSADADKENRRKSRREEARRASDYYEQPQYAYEAQSTVSSEPADGEDRKKHKRRSRHEDDDTMSVSSSRRRSRHLDDDDDTRSVTSSRSRREKEESPTAKKEKKGIFGSLFGRKSSETVPTMKDLRDEDDEDRRRRKKKHRESEYGDDDDDTRSVKSESHRRRHRSTDEKDDNDSRERRRRSTHDDDDKYSELGSRHHRRRRTDESGESLSRHRSHESKSEYGDRPKHHRRRTDEDKYDSRDQSFLGSRVEDLPPLPVSRSGSPDTAVEWKEGRPLEAGSGTGLVTAAAAGLAVGVAASALSRGKKGKKGGKKNRDEVRDQSQEREIEKTEQAAPLPSAAAHSFPLPYVPEHEEVRAVIEEEDSSPQTPAPVLEKPARPVSIGRPGSSTAVPLRLPGHAPITPGGKERAKSFSSPLMTAPGGSGVTSPATPGSSRSRQSRPHSSEIKSGIMPLYLVERSRPVQEVEDTLPSLPSSKPSSSASSVQGSDEYDRSLTLDTIGANNFRSEGDILGSEQTTPKASEWPQTAIPWALPMASGEKKEKQQPQFYTWEDFAQDERLHEQETGVDTDAATTIAPEDSALLVDTPRSRSASPSKAKALAAAAMLGTAAVYAAHKSSDRSPERAAHARREEPLPSAAAHSYPLPYVPTPEPEQIPQPAASAEAESPRKLEEAFEPVTTSKKSKKKGKKGKKSQIETPEQIASPVDAAVERSVELTPRSDESKDTMLFPSAAAHTIPIVPAIEFTEPSPEKERALQAHGDTQQPDPGYFASAAAHSMPVYDPVETSRDVKDQEPAPESYKLPGLKSEPAPLVIEQRNVQVEPPAEIIEVNPAPQLTRKQSKKDKKKAKRTSIFEDEPKASSAEDLPLTEASSLPAQDADRVVKDADAPASFNFGLSDFGAVAAGGAIGWVLSQADAFRKSMQNVRESEPEEATRELVNEVPTQSIDPLVTDQPAEINEEVFEPISPKKSKKGKKKSKQSSTFDILPEVEQKSGETQDLEKSVDLSMEPEQLVEPAQDTQPEPMQGLNAEQITGDTPVDDWTAPTTSKKSKKDKKKRLSMPAEPEVETVNAAEQHESTERGVDVKAPEAGAIQSAEKTFDLLSTASGPLEVSPAPLLEASTSQPNIENEASAIEREEPVESVSDKGAVEASTTDLQPVEDLFPEVSTKKSKKSKKKQKALAEEVVAQMGGGNEQEPQPDAITEVTEEQDRSIHVPSATESALGASPIADAIETGEDASPASSKKKSKKEKRKSKTISLDDVQKPSEDAPSPEADTIERKVAETVSPRDPVAEEAAAASIEEMAQDSNIVPIESTAPIIEDFAPATSKKKSKKDKRKSKTFPWEEAVETYADQSATVEAPNPEASGNVAVDASAEKPLELEAQATVNATELKSDVVDAESDVRAETAHSEAVTDIAQTSEGATETPKEVTEEPLPSQATVVEDEFSQPSSKKKGKKNKKQKQLDSFWEPEQADTATSAETQAEAALEADKSAEEPSSKTDILAAGALAAGAGVAVAALTSREDAPTQAESQNTPDKAFDSQAEDIRGAPVSKKSKKDKRKSKTFDWEEPQASTTGAAAPQDDVREAPVEKDPQTAIATPEVTPEVALEQDVQDANSPTTGSVDKEEPTLSRKQRKKDKKKKKSLSLQVEEEPKVETGPSVETQEADLGTVPAASGPAGETNHLADRAAADEVPQPTETPDDSFHDAEDFFEAQPNVDAWHDAEKAAVPVEALAAESTPTVETFDNAKSAADQDIALGQQAGEPAQESWAEMMDDSPTIIADTDESSAQQNNLVDDVFGIASDAADFTSTPEGNPANHEEIMPDRGAEFEPERASEDMDAFGDPTPRDPAEWSLGTSKKGGKKGKKGKKSVSKAPIIPEPAKSSATEPIVEAPPPLEIPAEPEKAEEPSGSEVQDKSVSLDAEPLAESPADKANSNEVPVIVDVETAVQEQIATSDTPADVQPTANDAQDVVADPAPENDVATAETDEFSWAPSSKKKKGKKGKKSQQSDEPAFETRDVVEETSQPKTEDVIESERSVLTATDPVSIDNLSADAEAVQDDETTLAAAEEPDLFMAAPLSKKDKKKANKAKNSGSQTPQDTEQPSLDLDTTPPVSSSERVQSKDETGEIAGDKSIDLATEVAEPSDDHAALSDPAQPSEVKIEGAAGDVVTERAQADKDEPKPEEQAPLPESDRSAEEAAKTDLQDFVAGVENEDAEFAWGPTSKKSKKGKKNKKSVTEIPANIEEEKPLDRNDDLKSDDISPAEPSIEPALAAGGAAVAAALLAGTNLPETPVGTENSTPTHEATDDFAWPTALKKKAKKSKKGSKSISDALLEPEVAKDEPDVKLETTEPLDKASETAPDLDSTAAQQSAELVEEPVGEAVRDVVTEEKSTPETETVDDISWASGSKRKGKKGKKGSKSFPATEDKEEEPQAQPEATALPGTTGDVVLETDVEQALPEPAIEQSTEETRETPVDASDSAPVLTEEAEYLWGTTVSSKKKKAKKGKKSGLVTPVEQVPEAAKETAKPENEVATSDTAKEVNDTAVSDMPELDDQNIAKAFEPEQNVELTTSEPIAEPATDADLSKGLAAEEEFEEAEAESSAPTTELPVAEDDFADFSTSKKQKGKKGRKSALFEVENSSAKETDKTDEPADPAASADVQVFRTDASDPPLDISTSTPETPAGEQDDFASFTSSKKKKGKKNRKSDIWAMDDTPTSTDASTTVETVVQPKDVQILGEETSVEVLEAPKEEPMLSEEATSLLTNDVDQTAEAEDIWATSTSSKKKRGKKNRKSGGFDIEEAKPDVDAAISSETFELPKDEEVLVETPGISIEEAVHSENPSAETHEKSPEGNPAMSDPSNEVPSAESIEEDVWAISSSSKKNKGKKGKKPAALDVAEAKIEDSVKPLETTDLKTVAGDELQADSLDKSVDEPASLEPTPAESLNETQPSEPSEDIWASSTSSKKKKGMKGRKSGAFEIDEPKAYETVPLQADEKPEDAPVETKESPAETTDQLVDGHWSTKDTSIVPEPSTTEPAEATDDFWATPTTGKKKKGKKGKKSGTATPIAEEADQPAEPQNASEDQKPGASEQLSAEETIERAVPEQGEESGAVDFYKERGDNTNQSDGLTSAEVKDAVLEHETTEETENEPVIEKSDIPATFDATETEASKDLAEEILQDVQPTQEVDDWLAPQSSKKQKKKGKKNKSSLSETTIETPTEPNQDEELPQLAATEEIHNVQDVAMTEEPPAVQPEEIERAKADDAQESQAAETDDFFTSSSKSSSKKGKKGKKSKQVSLDETPIVIGDVGTAEESHKAEEQDEPMPDAQLGPETAPESRTQDSTDAYARMAETDVDFSQPDAIATATATAVTGTIDLHQPAEVPTHEEPAEALPIENTTVVGALGEDTIASEIVDSPAQEANDLFSVSSSKKKGKKGKKGRQSVSEDISEPPVSPVVLAETVQDEYVPQSTTTTSQEATEAESEDVWALPVKGKKGKKAKKLQQLAAENVQTESQAESSESRPEIDTSTSDAQPSTEVDADDLWAAPSTGKKSKKGKKAKRDAELAIEERSVVPADLNAEQTQTAQGDSTEAIAEREVEENIAEAPAHLPEHTADDQNASIEVDLAPEDLERAIAEPVADKASKSERGDGDGFAEAAAGAVAAAAAIAVATASTEDKDTATTSDVYDWGAVSTKKSKKDKKKAKKSGSATPATRFEQDPAPTIEDAPQAEQFIATEDVLNSRTIDDAMESTTVHNPAREEATSSEQVHDSAREVSALPVETRDPNSTLASASPNNDVDFTATVAAGLAGSGFNPDMVINDPAFQRRASPTGVAEADPEEDIFSTTVSKRKKKGKKSQIMSDSPPVEAIDDQPRAGSDVDDILNKTLASTGFDATLLKKAMAASREESPAEAEPESEFAFTTTKRKKGKKGKKAAVAEDEDASKSAEQPQSTQIEEIVADAPAEAPREEPTASLSESATDNNQHSWMVQDEMDVDAMDKAYKAYKKNKRQQKKLKARSGGTSDNPESSAVDDTERSAIMSEAEDFSAKAIVQPTKDEVTGLDKDVQTTVKSPGSATSSNSIVQSVFPGLERIKRRVPHTDASTDNKSQDRRASNDSGSRGLMHTSEVSQNLPMEVPRSPMKPKDQSSSLPALAAGLAAAGIGIASAAGQDKGSQERTLPSQEPSWSFAALRDDDQAVVDPSKQDAQDRTVRDSGYETAKRSSQQTDRSSAEVPQIVRTSSSRDSLLQRRSLEPLRVSTPTSPDWGIHTPKQRRGNDSARDVPQHERKLSDNTPLEPTKAALSPSQLPEQPFPSQKPSSTNHSRAQCASVPAEHSPALSWDGNRDRSAFSPTSPRPPLDAIPEEHSRRQHSRKRSKARAEVGGPENIKAVRRTETPQAIRAQEEALSPSHRRHRSSGGGMRSVSSPTSTSDEVFHRLPWPAVDQENETGQLDRSRPRNGPPTPDLRSASVLSDRSNVSGNHFKSPHEMRSYSRNSNSSSTPSLRRTSLSGDLRAASKRGGSDLGSLNGSLAGSAVGARASPSTIAFEPPPTPPLEHDARIHGGASRAMDTSDDVFVSRSASELHEDRTHSMQQGYGDAQRSQVSPTRPPSVRKRQSMHINDLETRLDLLVAENRALQEARQAHEGARGLDGGSLQEELEARDLQLQAKDAEINQIKAMLQPLQDEVARLTELSTGLTEANRNLVDDTNGRYATLQAEHAEAHSKWQETAQELDSMRGEHGRITSGMRDIVEAEIASSLADKNAEILRLREQLDIAAEQIRALQVQIQSSKSTDFLVQRDEDYFDGACQKLCQHVQQWVLRFSKMSDNRVCRLSTDVNDDKIEARLDNAVLDGSDVDRLLGDRVRRRDVFMSVVMTMVWEYIFTRYLFGMDREQRQKLKALEKLLAEVGPPRAVAHWRATTLTLLSKRPQFDAQCALDTEAVAHEIFEILCMLLPPPSSSRSQLQTSLQKVLRIAVDLAIEMRTQRAEYIMLPPLQPEYDTNGDLVRKVYFNSSLMNERSGLFSSNEELAAKHAVVKIVLFPLVVKKGDDVGEGDDEIVVCPAQVLVHHDGGRDKKIVRVMSGAMEIDEPIRSRPSNRSLISEAPGGSGF</sequence>
<feature type="region of interest" description="Disordered" evidence="2">
    <location>
        <begin position="3176"/>
        <end position="3199"/>
    </location>
</feature>
<feature type="region of interest" description="Disordered" evidence="2">
    <location>
        <begin position="3250"/>
        <end position="3311"/>
    </location>
</feature>
<feature type="compositionally biased region" description="Basic and acidic residues" evidence="2">
    <location>
        <begin position="3561"/>
        <end position="3576"/>
    </location>
</feature>
<feature type="region of interest" description="Disordered" evidence="2">
    <location>
        <begin position="6958"/>
        <end position="6979"/>
    </location>
</feature>
<feature type="compositionally biased region" description="Low complexity" evidence="2">
    <location>
        <begin position="558"/>
        <end position="574"/>
    </location>
</feature>
<feature type="compositionally biased region" description="Basic residues" evidence="2">
    <location>
        <begin position="5388"/>
        <end position="5398"/>
    </location>
</feature>
<feature type="compositionally biased region" description="Basic and acidic residues" evidence="2">
    <location>
        <begin position="5417"/>
        <end position="5432"/>
    </location>
</feature>
<feature type="compositionally biased region" description="Basic residues" evidence="2">
    <location>
        <begin position="3397"/>
        <end position="3407"/>
    </location>
</feature>
<feature type="compositionally biased region" description="Basic and acidic residues" evidence="2">
    <location>
        <begin position="4546"/>
        <end position="4561"/>
    </location>
</feature>
<feature type="compositionally biased region" description="Basic and acidic residues" evidence="2">
    <location>
        <begin position="4009"/>
        <end position="4020"/>
    </location>
</feature>
<accession>A0A2S6BV53</accession>
<feature type="compositionally biased region" description="Polar residues" evidence="2">
    <location>
        <begin position="420"/>
        <end position="430"/>
    </location>
</feature>
<feature type="compositionally biased region" description="Basic residues" evidence="2">
    <location>
        <begin position="5208"/>
        <end position="5218"/>
    </location>
</feature>
<feature type="region of interest" description="Disordered" evidence="2">
    <location>
        <begin position="1789"/>
        <end position="2214"/>
    </location>
</feature>
<feature type="region of interest" description="Disordered" evidence="2">
    <location>
        <begin position="407"/>
        <end position="466"/>
    </location>
</feature>
<feature type="compositionally biased region" description="Low complexity" evidence="2">
    <location>
        <begin position="5891"/>
        <end position="5900"/>
    </location>
</feature>
<feature type="compositionally biased region" description="Basic residues" evidence="2">
    <location>
        <begin position="3671"/>
        <end position="3683"/>
    </location>
</feature>
<feature type="compositionally biased region" description="Basic and acidic residues" evidence="2">
    <location>
        <begin position="2663"/>
        <end position="2673"/>
    </location>
</feature>
<feature type="compositionally biased region" description="Polar residues" evidence="2">
    <location>
        <begin position="6596"/>
        <end position="6605"/>
    </location>
</feature>
<feature type="compositionally biased region" description="Basic and acidic residues" evidence="2">
    <location>
        <begin position="4596"/>
        <end position="4630"/>
    </location>
</feature>
<feature type="region of interest" description="Disordered" evidence="2">
    <location>
        <begin position="2232"/>
        <end position="2711"/>
    </location>
</feature>
<feature type="compositionally biased region" description="Polar residues" evidence="2">
    <location>
        <begin position="2347"/>
        <end position="2359"/>
    </location>
</feature>
<feature type="compositionally biased region" description="Basic and acidic residues" evidence="2">
    <location>
        <begin position="1255"/>
        <end position="1345"/>
    </location>
</feature>
<feature type="region of interest" description="Disordered" evidence="2">
    <location>
        <begin position="940"/>
        <end position="1056"/>
    </location>
</feature>
<feature type="region of interest" description="Disordered" evidence="2">
    <location>
        <begin position="6998"/>
        <end position="7035"/>
    </location>
</feature>
<feature type="compositionally biased region" description="Basic and acidic residues" evidence="2">
    <location>
        <begin position="2195"/>
        <end position="2206"/>
    </location>
</feature>
<feature type="compositionally biased region" description="Basic and acidic residues" evidence="2">
    <location>
        <begin position="1932"/>
        <end position="1947"/>
    </location>
</feature>
<evidence type="ECO:0008006" key="5">
    <source>
        <dbReference type="Google" id="ProtNLM"/>
    </source>
</evidence>
<feature type="region of interest" description="Disordered" evidence="2">
    <location>
        <begin position="1376"/>
        <end position="1592"/>
    </location>
</feature>
<feature type="region of interest" description="Disordered" evidence="2">
    <location>
        <begin position="800"/>
        <end position="864"/>
    </location>
</feature>
<feature type="region of interest" description="Disordered" evidence="2">
    <location>
        <begin position="5189"/>
        <end position="5766"/>
    </location>
</feature>
<feature type="compositionally biased region" description="Basic and acidic residues" evidence="2">
    <location>
        <begin position="1435"/>
        <end position="1455"/>
    </location>
</feature>
<feature type="compositionally biased region" description="Basic and acidic residues" evidence="2">
    <location>
        <begin position="6178"/>
        <end position="6194"/>
    </location>
</feature>
<feature type="compositionally biased region" description="Basic and acidic residues" evidence="2">
    <location>
        <begin position="747"/>
        <end position="767"/>
    </location>
</feature>
<feature type="compositionally biased region" description="Basic and acidic residues" evidence="2">
    <location>
        <begin position="1792"/>
        <end position="1801"/>
    </location>
</feature>
<feature type="compositionally biased region" description="Basic and acidic residues" evidence="2">
    <location>
        <begin position="2389"/>
        <end position="2401"/>
    </location>
</feature>
<feature type="region of interest" description="Disordered" evidence="2">
    <location>
        <begin position="6321"/>
        <end position="6572"/>
    </location>
</feature>
<feature type="compositionally biased region" description="Basic and acidic residues" evidence="2">
    <location>
        <begin position="1582"/>
        <end position="1592"/>
    </location>
</feature>
<feature type="compositionally biased region" description="Low complexity" evidence="2">
    <location>
        <begin position="3900"/>
        <end position="3913"/>
    </location>
</feature>
<feature type="compositionally biased region" description="Basic residues" evidence="2">
    <location>
        <begin position="4924"/>
        <end position="4934"/>
    </location>
</feature>
<feature type="compositionally biased region" description="Pro residues" evidence="2">
    <location>
        <begin position="3075"/>
        <end position="3085"/>
    </location>
</feature>
<feature type="compositionally biased region" description="Basic residues" evidence="2">
    <location>
        <begin position="5474"/>
        <end position="5484"/>
    </location>
</feature>
<feature type="compositionally biased region" description="Polar residues" evidence="2">
    <location>
        <begin position="4519"/>
        <end position="4530"/>
    </location>
</feature>
<feature type="compositionally biased region" description="Basic residues" evidence="2">
    <location>
        <begin position="5121"/>
        <end position="5130"/>
    </location>
</feature>
<feature type="compositionally biased region" description="Basic and acidic residues" evidence="2">
    <location>
        <begin position="2781"/>
        <end position="2790"/>
    </location>
</feature>
<feature type="region of interest" description="Disordered" evidence="2">
    <location>
        <begin position="6588"/>
        <end position="6946"/>
    </location>
</feature>
<feature type="compositionally biased region" description="Basic residues" evidence="2">
    <location>
        <begin position="5914"/>
        <end position="5923"/>
    </location>
</feature>
<feature type="compositionally biased region" description="Basic residues" evidence="2">
    <location>
        <begin position="6116"/>
        <end position="6127"/>
    </location>
</feature>
<feature type="region of interest" description="Disordered" evidence="2">
    <location>
        <begin position="6250"/>
        <end position="6300"/>
    </location>
</feature>
<feature type="compositionally biased region" description="Basic and acidic residues" evidence="2">
    <location>
        <begin position="3915"/>
        <end position="3925"/>
    </location>
</feature>
<keyword evidence="4" id="KW-1185">Reference proteome</keyword>
<feature type="compositionally biased region" description="Polar residues" evidence="2">
    <location>
        <begin position="5948"/>
        <end position="5958"/>
    </location>
</feature>
<feature type="compositionally biased region" description="Basic residues" evidence="2">
    <location>
        <begin position="4059"/>
        <end position="4071"/>
    </location>
</feature>
<feature type="region of interest" description="Disordered" evidence="2">
    <location>
        <begin position="888"/>
        <end position="921"/>
    </location>
</feature>
<feature type="region of interest" description="Disordered" evidence="2">
    <location>
        <begin position="1070"/>
        <end position="1213"/>
    </location>
</feature>
<feature type="compositionally biased region" description="Basic residues" evidence="2">
    <location>
        <begin position="1808"/>
        <end position="1821"/>
    </location>
</feature>
<feature type="compositionally biased region" description="Polar residues" evidence="2">
    <location>
        <begin position="6487"/>
        <end position="6504"/>
    </location>
</feature>
<feature type="compositionally biased region" description="Low complexity" evidence="2">
    <location>
        <begin position="5138"/>
        <end position="5154"/>
    </location>
</feature>
<feature type="compositionally biased region" description="Basic and acidic residues" evidence="2">
    <location>
        <begin position="645"/>
        <end position="680"/>
    </location>
</feature>
<feature type="region of interest" description="Disordered" evidence="2">
    <location>
        <begin position="2991"/>
        <end position="3030"/>
    </location>
</feature>
<feature type="compositionally biased region" description="Polar residues" evidence="2">
    <location>
        <begin position="6001"/>
        <end position="6011"/>
    </location>
</feature>
<feature type="compositionally biased region" description="Polar residues" evidence="2">
    <location>
        <begin position="3446"/>
        <end position="3463"/>
    </location>
</feature>
<feature type="region of interest" description="Disordered" evidence="2">
    <location>
        <begin position="1"/>
        <end position="221"/>
    </location>
</feature>
<feature type="compositionally biased region" description="Basic and acidic residues" evidence="2">
    <location>
        <begin position="1515"/>
        <end position="1530"/>
    </location>
</feature>
<feature type="compositionally biased region" description="Polar residues" evidence="2">
    <location>
        <begin position="6394"/>
        <end position="6407"/>
    </location>
</feature>
<feature type="region of interest" description="Disordered" evidence="2">
    <location>
        <begin position="2729"/>
        <end position="2955"/>
    </location>
</feature>
<feature type="compositionally biased region" description="Basic residues" evidence="2">
    <location>
        <begin position="3268"/>
        <end position="3279"/>
    </location>
</feature>
<feature type="region of interest" description="Disordered" evidence="2">
    <location>
        <begin position="5834"/>
        <end position="6013"/>
    </location>
</feature>
<feature type="compositionally biased region" description="Basic and acidic residues" evidence="2">
    <location>
        <begin position="5322"/>
        <end position="5337"/>
    </location>
</feature>
<protein>
    <recommendedName>
        <fullName evidence="5">Involucrin repeat protein</fullName>
    </recommendedName>
</protein>